<dbReference type="Proteomes" id="UP000318720">
    <property type="component" value="Unassembled WGS sequence"/>
</dbReference>
<dbReference type="InterPro" id="IPR019734">
    <property type="entry name" value="TPR_rpt"/>
</dbReference>
<evidence type="ECO:0000313" key="1">
    <source>
        <dbReference type="EMBL" id="TQE31736.1"/>
    </source>
</evidence>
<dbReference type="InterPro" id="IPR009003">
    <property type="entry name" value="Peptidase_S1_PA"/>
</dbReference>
<keyword evidence="1" id="KW-0645">Protease</keyword>
<dbReference type="Gene3D" id="1.25.40.10">
    <property type="entry name" value="Tetratricopeptide repeat domain"/>
    <property type="match status" value="4"/>
</dbReference>
<proteinExistence type="predicted"/>
<evidence type="ECO:0000313" key="2">
    <source>
        <dbReference type="Proteomes" id="UP000318720"/>
    </source>
</evidence>
<keyword evidence="1" id="KW-0378">Hydrolase</keyword>
<dbReference type="InterPro" id="IPR011990">
    <property type="entry name" value="TPR-like_helical_dom_sf"/>
</dbReference>
<dbReference type="EMBL" id="SPAZ01000179">
    <property type="protein sequence ID" value="TQE31736.1"/>
    <property type="molecule type" value="Genomic_DNA"/>
</dbReference>
<dbReference type="PANTHER" id="PTHR19959">
    <property type="entry name" value="KINESIN LIGHT CHAIN"/>
    <property type="match status" value="1"/>
</dbReference>
<dbReference type="Pfam" id="PF13374">
    <property type="entry name" value="TPR_10"/>
    <property type="match status" value="2"/>
</dbReference>
<gene>
    <name evidence="1" type="ORF">Sipo8835_21895</name>
</gene>
<dbReference type="PANTHER" id="PTHR19959:SF119">
    <property type="entry name" value="FUNGAL LIPASE-LIKE DOMAIN-CONTAINING PROTEIN"/>
    <property type="match status" value="1"/>
</dbReference>
<organism evidence="1 2">
    <name type="scientific">Streptomyces ipomoeae</name>
    <dbReference type="NCBI Taxonomy" id="103232"/>
    <lineage>
        <taxon>Bacteria</taxon>
        <taxon>Bacillati</taxon>
        <taxon>Actinomycetota</taxon>
        <taxon>Actinomycetes</taxon>
        <taxon>Kitasatosporales</taxon>
        <taxon>Streptomycetaceae</taxon>
        <taxon>Streptomyces</taxon>
    </lineage>
</organism>
<dbReference type="SMART" id="SM00028">
    <property type="entry name" value="TPR"/>
    <property type="match status" value="6"/>
</dbReference>
<accession>A0AAE9AZZ1</accession>
<name>A0AAE9AZZ1_9ACTN</name>
<comment type="caution">
    <text evidence="1">The sequence shown here is derived from an EMBL/GenBank/DDBJ whole genome shotgun (WGS) entry which is preliminary data.</text>
</comment>
<dbReference type="GO" id="GO:0006508">
    <property type="term" value="P:proteolysis"/>
    <property type="evidence" value="ECO:0007669"/>
    <property type="project" value="UniProtKB-KW"/>
</dbReference>
<dbReference type="SUPFAM" id="SSF48452">
    <property type="entry name" value="TPR-like"/>
    <property type="match status" value="3"/>
</dbReference>
<dbReference type="RefSeq" id="WP_141583314.1">
    <property type="nucleotide sequence ID" value="NZ_SPAZ01000179.1"/>
</dbReference>
<dbReference type="GO" id="GO:0008233">
    <property type="term" value="F:peptidase activity"/>
    <property type="evidence" value="ECO:0007669"/>
    <property type="project" value="UniProtKB-KW"/>
</dbReference>
<reference evidence="1 2" key="1">
    <citation type="submission" date="2019-03" db="EMBL/GenBank/DDBJ databases">
        <title>Comparative genomic analyses of the sweetpotato soil rot pathogen, Streptomyces ipomoeae.</title>
        <authorList>
            <person name="Ruschel Soares N."/>
            <person name="Badger J.H."/>
            <person name="Huguet-Tapia J.C."/>
            <person name="Clark C.A."/>
            <person name="Pettis G.S."/>
        </authorList>
    </citation>
    <scope>NUCLEOTIDE SEQUENCE [LARGE SCALE GENOMIC DNA]</scope>
    <source>
        <strain evidence="1 2">88-35</strain>
    </source>
</reference>
<sequence length="1325" mass="147657">MQQGQVVQIRTPRFGSGYLIAPRLVLTAEHLLPPEDAEGEPGEITVAFPGSEVRTPARVRWRRRDGIVDAALLEIPADAPGWTVPESLGGARGRSPQRWGRFVTSGSDIPVAAHGFPRQQKRRDGRGAEELVFRVRRLGGARFEIVDDMGQLNPDLSGLDDETAANTTAWSGMSGAAVFPEGEDLLLGVVRKDRRARHGTRLTVTSSADLLDCADFREVLREATSIDPQPEPAGFVRLLKAAPPRRDLTSPTMLLRADAEVVSFHGREDTLAELERWCLTDADGLPSVRVLTAQGGQGKTRLARRLMARLRDLGWVAGEVRDEPGGLHRLRTLQHPLLLVVDYAESRPELVRRLWEQAEEVRHPVRLLLLARSLGSWQTRAIGDLRDSEIRLHTLSPGPAEREQAFRTAARDLSRRLAEATDDKDVDWPGLAGSLPVTGYANGGRGTETALTVQMAALATLLRRGRTPERPGVPLEAELLKHEEKYWRDTARGWGMGPREQGLLKRAVAAAVLCPARDEDQAHATLSRLLPGASSELIADIAVWLRDLYPPAEDRRWGQLEPDRLAEYQASEQIIDDPGLLGRLFARAPDHQRVQTLTVLARSAVAHANEGRAERAYRVVDRLREALRSVPAEVPLTADMLRRHSGTLPEQSHVLRDYALDVARELSRLYRDTADDRPQAYHDRAWALHNLAVRHLAVGDWEEAREAAGEAVAIGAHVVDAGAATHRAERGDSLLALSRALRMTGRLREAYDAGEQALRLFRELTEDGGEESEKHERGLVRALINQSEVVWRLDPSAIPFDTIERSDEHTAEAVRHARRLVTRRPDLDPLLLPKALTARGATLWRFRRHTEALSLSEEAVEATRRLAGENPDAYTADLANALKGLHVDYSNTSRPRAEVLPLVEEAVKLMRPLADDLPRVHLPDLAQLVHNLAWDQFDAGDHSTAWESLGEALRHRRALARDPCGLGAPELARSVSTLATFRATTGDHQAAVEGYTEALEIYAHAKLPLSMSQLRNQSQTSQDLALSYEALGRPQEALAAQNQALDILRRLSEYGPDFYAEGYATALHDFSYLYRRHDRRVAERIQLRQALQLYRRLPLVTAQERKNLAFCLQDLGSSYASSWATADRAVPLLREAYELHMELSADDPAHEVYVADTCMDLARALLETSGYPEAVRVAEHEVRIRRRLLDENRRDRTERNLCYALLRLANGRAMAGRTAAAWRTALEAEKACLALAENADAQPDPTAWLLMRLAETLSLCGRHDCRRAARALEPARRAIRLHRRLVDQDPSKQANLRWAAATLAKVLERVGRHPEAIEVRLRRGA</sequence>
<protein>
    <submittedName>
        <fullName evidence="1">Serine protease</fullName>
    </submittedName>
</protein>
<dbReference type="SUPFAM" id="SSF50494">
    <property type="entry name" value="Trypsin-like serine proteases"/>
    <property type="match status" value="1"/>
</dbReference>